<dbReference type="SUPFAM" id="SSF51045">
    <property type="entry name" value="WW domain"/>
    <property type="match status" value="1"/>
</dbReference>
<evidence type="ECO:0000256" key="1">
    <source>
        <dbReference type="ARBA" id="ARBA00010843"/>
    </source>
</evidence>
<comment type="similarity">
    <text evidence="1">Belongs to the ZC2HC1 family.</text>
</comment>
<name>A0AAV1T5K3_9STRA</name>
<organism evidence="5 6">
    <name type="scientific">Peronospora matthiolae</name>
    <dbReference type="NCBI Taxonomy" id="2874970"/>
    <lineage>
        <taxon>Eukaryota</taxon>
        <taxon>Sar</taxon>
        <taxon>Stramenopiles</taxon>
        <taxon>Oomycota</taxon>
        <taxon>Peronosporomycetes</taxon>
        <taxon>Peronosporales</taxon>
        <taxon>Peronosporaceae</taxon>
        <taxon>Peronospora</taxon>
    </lineage>
</organism>
<dbReference type="PANTHER" id="PTHR14649:SF1">
    <property type="entry name" value="ZINC FINGER C2HC DOMAIN-CONTAINING PROTEIN 1C"/>
    <property type="match status" value="1"/>
</dbReference>
<accession>A0AAV1T5K3</accession>
<dbReference type="CDD" id="cd00201">
    <property type="entry name" value="WW"/>
    <property type="match status" value="1"/>
</dbReference>
<dbReference type="EMBL" id="CAKLBY020000028">
    <property type="protein sequence ID" value="CAK7904483.1"/>
    <property type="molecule type" value="Genomic_DNA"/>
</dbReference>
<dbReference type="PANTHER" id="PTHR14649">
    <property type="entry name" value="ZINC FINGER C2HC DOMAIN-CONTAINING PROTEIN 1C"/>
    <property type="match status" value="1"/>
</dbReference>
<dbReference type="Gene3D" id="2.20.70.10">
    <property type="match status" value="1"/>
</dbReference>
<reference evidence="5" key="1">
    <citation type="submission" date="2024-01" db="EMBL/GenBank/DDBJ databases">
        <authorList>
            <person name="Webb A."/>
        </authorList>
    </citation>
    <scope>NUCLEOTIDE SEQUENCE</scope>
    <source>
        <strain evidence="5">Pm1</strain>
    </source>
</reference>
<feature type="region of interest" description="Disordered" evidence="3">
    <location>
        <begin position="1"/>
        <end position="35"/>
    </location>
</feature>
<comment type="caution">
    <text evidence="5">The sequence shown here is derived from an EMBL/GenBank/DDBJ whole genome shotgun (WGS) entry which is preliminary data.</text>
</comment>
<dbReference type="Proteomes" id="UP001162060">
    <property type="component" value="Unassembled WGS sequence"/>
</dbReference>
<dbReference type="PROSITE" id="PS50020">
    <property type="entry name" value="WW_DOMAIN_2"/>
    <property type="match status" value="1"/>
</dbReference>
<dbReference type="InterPro" id="IPR001202">
    <property type="entry name" value="WW_dom"/>
</dbReference>
<evidence type="ECO:0000259" key="4">
    <source>
        <dbReference type="PROSITE" id="PS50020"/>
    </source>
</evidence>
<dbReference type="InterPro" id="IPR036020">
    <property type="entry name" value="WW_dom_sf"/>
</dbReference>
<feature type="region of interest" description="Disordered" evidence="3">
    <location>
        <begin position="402"/>
        <end position="435"/>
    </location>
</feature>
<feature type="compositionally biased region" description="Polar residues" evidence="3">
    <location>
        <begin position="407"/>
        <end position="435"/>
    </location>
</feature>
<protein>
    <recommendedName>
        <fullName evidence="4">WW domain-containing protein</fullName>
    </recommendedName>
</protein>
<feature type="domain" description="WW" evidence="4">
    <location>
        <begin position="120"/>
        <end position="153"/>
    </location>
</feature>
<dbReference type="InterPro" id="IPR026104">
    <property type="entry name" value="ZNF_C2HC_dom_1C"/>
</dbReference>
<gene>
    <name evidence="5" type="ORF">PM001_LOCUS2919</name>
</gene>
<evidence type="ECO:0000256" key="2">
    <source>
        <dbReference type="ARBA" id="ARBA00023054"/>
    </source>
</evidence>
<sequence length="495" mass="56132">MEEEEADVEARVREALRLLEDDGDGDSEEELENREWRTRASAGHFTAFDNEVVEENWMLGAQEEPVKTYSRSMDGLMGSKKEENREEEAEKEKEESDKKSGKMVEMETNMTGDRDDKRQLALKEDWQEAYTAKGHVYCYNRFTRESLWKKPNQYDASTSQPQMAAAATEQLADPHSSVLEQSFEDHLPGSGSTLLSMEHQTTLYCCFCGEQQLSDQYAAHFQQCTTACFHKQRLSPLYASFERALVLMSEDATLRSVHYAASFPDPTPCKRPEATSVQDSLLLLHSRLRRSTNEQHITTESIPQKSASYQDYRLGNKFDDERARVKEDASSALQSACTRTAERKKESDVKRKSDQPTRGTFVGMPVTPKTETCRYCNRSFAEGRLSKHEAVCPRVFGRKGSWGRGASSYQVSPQSRRSGNVETPLKSTGSMTSSMHKLKDHTLQQSYIEHKATLVLCPCCRRKFAPSGVQQHIAICKGVQNRPRNSFRQDCTIAG</sequence>
<evidence type="ECO:0000313" key="5">
    <source>
        <dbReference type="EMBL" id="CAK7904483.1"/>
    </source>
</evidence>
<feature type="region of interest" description="Disordered" evidence="3">
    <location>
        <begin position="329"/>
        <end position="364"/>
    </location>
</feature>
<dbReference type="AlphaFoldDB" id="A0AAV1T5K3"/>
<dbReference type="SMART" id="SM00456">
    <property type="entry name" value="WW"/>
    <property type="match status" value="1"/>
</dbReference>
<evidence type="ECO:0000313" key="6">
    <source>
        <dbReference type="Proteomes" id="UP001162060"/>
    </source>
</evidence>
<dbReference type="Pfam" id="PF13913">
    <property type="entry name" value="zf-C2HC_2"/>
    <property type="match status" value="2"/>
</dbReference>
<feature type="compositionally biased region" description="Basic and acidic residues" evidence="3">
    <location>
        <begin position="340"/>
        <end position="355"/>
    </location>
</feature>
<proteinExistence type="inferred from homology"/>
<feature type="compositionally biased region" description="Basic and acidic residues" evidence="3">
    <location>
        <begin position="8"/>
        <end position="20"/>
    </location>
</feature>
<feature type="region of interest" description="Disordered" evidence="3">
    <location>
        <begin position="67"/>
        <end position="102"/>
    </location>
</feature>
<feature type="compositionally biased region" description="Acidic residues" evidence="3">
    <location>
        <begin position="21"/>
        <end position="32"/>
    </location>
</feature>
<evidence type="ECO:0000256" key="3">
    <source>
        <dbReference type="SAM" id="MobiDB-lite"/>
    </source>
</evidence>
<keyword evidence="2" id="KW-0175">Coiled coil</keyword>
<feature type="compositionally biased region" description="Basic and acidic residues" evidence="3">
    <location>
        <begin position="79"/>
        <end position="102"/>
    </location>
</feature>